<sequence length="509" mass="59100">MGACFFTLFLTFIFFTSRFVVALNRYTKKRSHQLPPGPPTIPFFGNLLWLLVKPFSRVKALSLSLHEIYGPIYTLYIGSKPLIVIASHSLAHQALIANGAIFADRPQAIATEKFLSCDQHNITLAFYGAKWLRLRRNLTYNILHTSRIASFAGARKWALDALINRLKSHSSSYEYHHTKIREHIQHALYSLFAFICFGEKLEDKKIQDIKNLQRRLQSSLDEFKVLNLFPCLGKFIFHKRWEKLRQLRQDQEKLLVPLIKARKAMREGKNEKDEAFLPYVDTLFDLQLEEENRKLEEKEIVTLCSELFTAGIDTTSTTLEWIMANLVKHPHIQDKLFKEIKGVVSEGEVEIKDEDLRKMPYLRAVILESLRRHPPSQFLIPHTVKEDAVLGGFLVPRNSIVIFMVVEMGRNPNLWENPMEFKPERFLNNGDFDISGTKEIKMMPFGVGKRMCPAYRLAMLHLKYFVANLVWHFNFKCFGEGVDLSEKHEFTAVMQNPLEVQIAPRLYVQ</sequence>
<dbReference type="InterPro" id="IPR002401">
    <property type="entry name" value="Cyt_P450_E_grp-I"/>
</dbReference>
<reference evidence="15 16" key="1">
    <citation type="journal article" date="2021" name="bioRxiv">
        <title>The Gossypium anomalum genome as a resource for cotton improvement and evolutionary analysis of hybrid incompatibility.</title>
        <authorList>
            <person name="Grover C.E."/>
            <person name="Yuan D."/>
            <person name="Arick M.A."/>
            <person name="Miller E.R."/>
            <person name="Hu G."/>
            <person name="Peterson D.G."/>
            <person name="Wendel J.F."/>
            <person name="Udall J.A."/>
        </authorList>
    </citation>
    <scope>NUCLEOTIDE SEQUENCE [LARGE SCALE GENOMIC DNA]</scope>
    <source>
        <strain evidence="15">JFW-Udall</strain>
        <tissue evidence="15">Leaf</tissue>
    </source>
</reference>
<keyword evidence="5" id="KW-0812">Transmembrane</keyword>
<organism evidence="15 16">
    <name type="scientific">Gossypium anomalum</name>
    <dbReference type="NCBI Taxonomy" id="47600"/>
    <lineage>
        <taxon>Eukaryota</taxon>
        <taxon>Viridiplantae</taxon>
        <taxon>Streptophyta</taxon>
        <taxon>Embryophyta</taxon>
        <taxon>Tracheophyta</taxon>
        <taxon>Spermatophyta</taxon>
        <taxon>Magnoliopsida</taxon>
        <taxon>eudicotyledons</taxon>
        <taxon>Gunneridae</taxon>
        <taxon>Pentapetalae</taxon>
        <taxon>rosids</taxon>
        <taxon>malvids</taxon>
        <taxon>Malvales</taxon>
        <taxon>Malvaceae</taxon>
        <taxon>Malvoideae</taxon>
        <taxon>Gossypium</taxon>
    </lineage>
</organism>
<keyword evidence="10 13" id="KW-0503">Monooxygenase</keyword>
<keyword evidence="11" id="KW-0472">Membrane</keyword>
<evidence type="ECO:0000256" key="12">
    <source>
        <dbReference type="PIRSR" id="PIRSR602401-1"/>
    </source>
</evidence>
<feature type="signal peptide" evidence="14">
    <location>
        <begin position="1"/>
        <end position="22"/>
    </location>
</feature>
<evidence type="ECO:0000256" key="4">
    <source>
        <dbReference type="ARBA" id="ARBA00022617"/>
    </source>
</evidence>
<dbReference type="CDD" id="cd11075">
    <property type="entry name" value="CYP77_89"/>
    <property type="match status" value="1"/>
</dbReference>
<dbReference type="AlphaFoldDB" id="A0A8J6D6V1"/>
<keyword evidence="4 12" id="KW-0349">Heme</keyword>
<feature type="chain" id="PRO_5035165796" description="Cytochrome P450" evidence="14">
    <location>
        <begin position="23"/>
        <end position="509"/>
    </location>
</feature>
<dbReference type="Gene3D" id="1.10.630.10">
    <property type="entry name" value="Cytochrome P450"/>
    <property type="match status" value="1"/>
</dbReference>
<dbReference type="SUPFAM" id="SSF48264">
    <property type="entry name" value="Cytochrome P450"/>
    <property type="match status" value="1"/>
</dbReference>
<evidence type="ECO:0000256" key="8">
    <source>
        <dbReference type="ARBA" id="ARBA00023002"/>
    </source>
</evidence>
<comment type="caution">
    <text evidence="15">The sequence shown here is derived from an EMBL/GenBank/DDBJ whole genome shotgun (WGS) entry which is preliminary data.</text>
</comment>
<protein>
    <recommendedName>
        <fullName evidence="17">Cytochrome P450</fullName>
    </recommendedName>
</protein>
<dbReference type="GO" id="GO:0020037">
    <property type="term" value="F:heme binding"/>
    <property type="evidence" value="ECO:0007669"/>
    <property type="project" value="InterPro"/>
</dbReference>
<comment type="subcellular location">
    <subcellularLocation>
        <location evidence="2">Membrane</location>
        <topology evidence="2">Single-pass membrane protein</topology>
    </subcellularLocation>
</comment>
<keyword evidence="16" id="KW-1185">Reference proteome</keyword>
<evidence type="ECO:0000256" key="11">
    <source>
        <dbReference type="ARBA" id="ARBA00023136"/>
    </source>
</evidence>
<proteinExistence type="inferred from homology"/>
<evidence type="ECO:0000256" key="7">
    <source>
        <dbReference type="ARBA" id="ARBA00022989"/>
    </source>
</evidence>
<dbReference type="InterPro" id="IPR051103">
    <property type="entry name" value="Plant_metabolite_P450s"/>
</dbReference>
<keyword evidence="7" id="KW-1133">Transmembrane helix</keyword>
<evidence type="ECO:0008006" key="17">
    <source>
        <dbReference type="Google" id="ProtNLM"/>
    </source>
</evidence>
<dbReference type="InterPro" id="IPR001128">
    <property type="entry name" value="Cyt_P450"/>
</dbReference>
<evidence type="ECO:0000256" key="2">
    <source>
        <dbReference type="ARBA" id="ARBA00004167"/>
    </source>
</evidence>
<evidence type="ECO:0000256" key="13">
    <source>
        <dbReference type="RuleBase" id="RU000461"/>
    </source>
</evidence>
<dbReference type="InterPro" id="IPR036396">
    <property type="entry name" value="Cyt_P450_sf"/>
</dbReference>
<dbReference type="Pfam" id="PF00067">
    <property type="entry name" value="p450"/>
    <property type="match status" value="1"/>
</dbReference>
<keyword evidence="8 13" id="KW-0560">Oxidoreductase</keyword>
<dbReference type="InterPro" id="IPR017972">
    <property type="entry name" value="Cyt_P450_CS"/>
</dbReference>
<dbReference type="GO" id="GO:0005506">
    <property type="term" value="F:iron ion binding"/>
    <property type="evidence" value="ECO:0007669"/>
    <property type="project" value="InterPro"/>
</dbReference>
<evidence type="ECO:0000256" key="9">
    <source>
        <dbReference type="ARBA" id="ARBA00023004"/>
    </source>
</evidence>
<evidence type="ECO:0000256" key="10">
    <source>
        <dbReference type="ARBA" id="ARBA00023033"/>
    </source>
</evidence>
<dbReference type="PRINTS" id="PR00385">
    <property type="entry name" value="P450"/>
</dbReference>
<keyword evidence="6 12" id="KW-0479">Metal-binding</keyword>
<accession>A0A8J6D6V1</accession>
<dbReference type="FunFam" id="1.10.630.10:FF:000012">
    <property type="entry name" value="Cytochrome P450 family protein"/>
    <property type="match status" value="1"/>
</dbReference>
<name>A0A8J6D6V1_9ROSI</name>
<dbReference type="GO" id="GO:0016709">
    <property type="term" value="F:oxidoreductase activity, acting on paired donors, with incorporation or reduction of molecular oxygen, NAD(P)H as one donor, and incorporation of one atom of oxygen"/>
    <property type="evidence" value="ECO:0007669"/>
    <property type="project" value="TreeGrafter"/>
</dbReference>
<comment type="similarity">
    <text evidence="3 13">Belongs to the cytochrome P450 family.</text>
</comment>
<dbReference type="PRINTS" id="PR00463">
    <property type="entry name" value="EP450I"/>
</dbReference>
<gene>
    <name evidence="15" type="ORF">CXB51_008421</name>
</gene>
<dbReference type="PANTHER" id="PTHR24298">
    <property type="entry name" value="FLAVONOID 3'-MONOOXYGENASE-RELATED"/>
    <property type="match status" value="1"/>
</dbReference>
<keyword evidence="9 12" id="KW-0408">Iron</keyword>
<keyword evidence="14" id="KW-0732">Signal</keyword>
<dbReference type="PANTHER" id="PTHR24298:SF881">
    <property type="entry name" value="CYTOCHROME P450 89A2-LIKE"/>
    <property type="match status" value="1"/>
</dbReference>
<evidence type="ECO:0000313" key="15">
    <source>
        <dbReference type="EMBL" id="KAG8497226.1"/>
    </source>
</evidence>
<evidence type="ECO:0000256" key="5">
    <source>
        <dbReference type="ARBA" id="ARBA00022692"/>
    </source>
</evidence>
<feature type="binding site" description="axial binding residue" evidence="12">
    <location>
        <position position="452"/>
    </location>
    <ligand>
        <name>heme</name>
        <dbReference type="ChEBI" id="CHEBI:30413"/>
    </ligand>
    <ligandPart>
        <name>Fe</name>
        <dbReference type="ChEBI" id="CHEBI:18248"/>
    </ligandPart>
</feature>
<dbReference type="OrthoDB" id="1055148at2759"/>
<dbReference type="EMBL" id="JAHUZN010000004">
    <property type="protein sequence ID" value="KAG8497226.1"/>
    <property type="molecule type" value="Genomic_DNA"/>
</dbReference>
<dbReference type="GO" id="GO:0016020">
    <property type="term" value="C:membrane"/>
    <property type="evidence" value="ECO:0007669"/>
    <property type="project" value="UniProtKB-SubCell"/>
</dbReference>
<evidence type="ECO:0000256" key="14">
    <source>
        <dbReference type="SAM" id="SignalP"/>
    </source>
</evidence>
<evidence type="ECO:0000256" key="6">
    <source>
        <dbReference type="ARBA" id="ARBA00022723"/>
    </source>
</evidence>
<evidence type="ECO:0000256" key="3">
    <source>
        <dbReference type="ARBA" id="ARBA00010617"/>
    </source>
</evidence>
<dbReference type="PROSITE" id="PS00086">
    <property type="entry name" value="CYTOCHROME_P450"/>
    <property type="match status" value="1"/>
</dbReference>
<evidence type="ECO:0000313" key="16">
    <source>
        <dbReference type="Proteomes" id="UP000701853"/>
    </source>
</evidence>
<dbReference type="Proteomes" id="UP000701853">
    <property type="component" value="Chromosome 4"/>
</dbReference>
<comment type="cofactor">
    <cofactor evidence="1 12">
        <name>heme</name>
        <dbReference type="ChEBI" id="CHEBI:30413"/>
    </cofactor>
</comment>
<evidence type="ECO:0000256" key="1">
    <source>
        <dbReference type="ARBA" id="ARBA00001971"/>
    </source>
</evidence>